<dbReference type="Pfam" id="PF01081">
    <property type="entry name" value="Aldolase"/>
    <property type="match status" value="1"/>
</dbReference>
<keyword evidence="4" id="KW-0456">Lyase</keyword>
<organism evidence="6 7">
    <name type="scientific">Thermosinus carboxydivorans Nor1</name>
    <dbReference type="NCBI Taxonomy" id="401526"/>
    <lineage>
        <taxon>Bacteria</taxon>
        <taxon>Bacillati</taxon>
        <taxon>Bacillota</taxon>
        <taxon>Negativicutes</taxon>
        <taxon>Selenomonadales</taxon>
        <taxon>Sporomusaceae</taxon>
        <taxon>Thermosinus</taxon>
    </lineage>
</organism>
<dbReference type="PANTHER" id="PTHR30246">
    <property type="entry name" value="2-KETO-3-DEOXY-6-PHOSPHOGLUCONATE ALDOLASE"/>
    <property type="match status" value="1"/>
</dbReference>
<evidence type="ECO:0000256" key="4">
    <source>
        <dbReference type="ARBA" id="ARBA00023239"/>
    </source>
</evidence>
<dbReference type="RefSeq" id="WP_007288603.1">
    <property type="nucleotide sequence ID" value="NZ_AAWL01000003.1"/>
</dbReference>
<reference evidence="6 7" key="2">
    <citation type="submission" date="2007-01" db="EMBL/GenBank/DDBJ databases">
        <title>Sequencing of the draft genome and assembly of Thermosinus carboxydivorans Nor1.</title>
        <authorList>
            <consortium name="US DOE Joint Genome Institute (JGI-PGF)"/>
            <person name="Copeland A."/>
            <person name="Lucas S."/>
            <person name="Lapidus A."/>
            <person name="Barry K."/>
            <person name="Glavina del Rio T."/>
            <person name="Dalin E."/>
            <person name="Tice H."/>
            <person name="Bruce D."/>
            <person name="Pitluck S."/>
            <person name="Richardson P."/>
        </authorList>
    </citation>
    <scope>NUCLEOTIDE SEQUENCE [LARGE SCALE GENOMIC DNA]</scope>
    <source>
        <strain evidence="6 7">Nor1</strain>
    </source>
</reference>
<accession>A1HNJ6</accession>
<comment type="pathway">
    <text evidence="1">Carbohydrate acid metabolism.</text>
</comment>
<evidence type="ECO:0000256" key="2">
    <source>
        <dbReference type="ARBA" id="ARBA00006906"/>
    </source>
</evidence>
<comment type="similarity">
    <text evidence="2">Belongs to the KHG/KDPG aldolase family.</text>
</comment>
<sequence length="216" mass="22375">MIPKLAVLQKIVDAGLVAVVRAENADQARKIADACIKGGVAAIEITFTVPGAVDVIKELANTYKSGEIIIGAGTVLDPETARAAILAGAQYVVSPSLNVETVKLCNRYQVPIMAGAMTIKEIVEAMEAGSDIIKIFPGESMGPTFVKAVKGPLPQAPMMPTGGVSLDNVAEWIKAGCVAVGVGGNLTAGAKKGDYESITAIAQQFIAKIREARGQK</sequence>
<dbReference type="CDD" id="cd00452">
    <property type="entry name" value="KDPG_aldolase"/>
    <property type="match status" value="1"/>
</dbReference>
<dbReference type="GO" id="GO:0016829">
    <property type="term" value="F:lyase activity"/>
    <property type="evidence" value="ECO:0007669"/>
    <property type="project" value="UniProtKB-KW"/>
</dbReference>
<evidence type="ECO:0000313" key="7">
    <source>
        <dbReference type="Proteomes" id="UP000005139"/>
    </source>
</evidence>
<dbReference type="InterPro" id="IPR013785">
    <property type="entry name" value="Aldolase_TIM"/>
</dbReference>
<dbReference type="PANTHER" id="PTHR30246:SF1">
    <property type="entry name" value="2-DEHYDRO-3-DEOXY-6-PHOSPHOGALACTONATE ALDOLASE-RELATED"/>
    <property type="match status" value="1"/>
</dbReference>
<dbReference type="Proteomes" id="UP000005139">
    <property type="component" value="Unassembled WGS sequence"/>
</dbReference>
<protein>
    <submittedName>
        <fullName evidence="6">2-dehydro-3-deoxyphosphogluconate aldolase/4-hydroxy-2-oxoglutarate aldolase</fullName>
    </submittedName>
</protein>
<name>A1HNJ6_9FIRM</name>
<dbReference type="AlphaFoldDB" id="A1HNJ6"/>
<reference evidence="6 7" key="1">
    <citation type="submission" date="2007-01" db="EMBL/GenBank/DDBJ databases">
        <title>Annotation of the draft genome assembly of Thermosinus carboxydivorans Nor1.</title>
        <authorList>
            <consortium name="US DOE Joint Genome Institute (JGI-ORNL)"/>
            <person name="Larimer F."/>
            <person name="Land M."/>
            <person name="Hauser L."/>
        </authorList>
    </citation>
    <scope>NUCLEOTIDE SEQUENCE [LARGE SCALE GENOMIC DNA]</scope>
    <source>
        <strain evidence="6 7">Nor1</strain>
    </source>
</reference>
<evidence type="ECO:0000313" key="6">
    <source>
        <dbReference type="EMBL" id="EAX48355.1"/>
    </source>
</evidence>
<evidence type="ECO:0000256" key="5">
    <source>
        <dbReference type="ARBA" id="ARBA00023277"/>
    </source>
</evidence>
<proteinExistence type="inferred from homology"/>
<dbReference type="eggNOG" id="COG0800">
    <property type="taxonomic scope" value="Bacteria"/>
</dbReference>
<comment type="caution">
    <text evidence="6">The sequence shown here is derived from an EMBL/GenBank/DDBJ whole genome shotgun (WGS) entry which is preliminary data.</text>
</comment>
<dbReference type="Gene3D" id="3.20.20.70">
    <property type="entry name" value="Aldolase class I"/>
    <property type="match status" value="1"/>
</dbReference>
<dbReference type="InterPro" id="IPR000887">
    <property type="entry name" value="Aldlse_KDPG_KHG"/>
</dbReference>
<gene>
    <name evidence="6" type="ORF">TcarDRAFT_2305</name>
</gene>
<dbReference type="NCBIfam" id="TIGR01182">
    <property type="entry name" value="eda"/>
    <property type="match status" value="1"/>
</dbReference>
<dbReference type="EMBL" id="AAWL01000003">
    <property type="protein sequence ID" value="EAX48355.1"/>
    <property type="molecule type" value="Genomic_DNA"/>
</dbReference>
<evidence type="ECO:0000256" key="3">
    <source>
        <dbReference type="ARBA" id="ARBA00011233"/>
    </source>
</evidence>
<keyword evidence="7" id="KW-1185">Reference proteome</keyword>
<evidence type="ECO:0000256" key="1">
    <source>
        <dbReference type="ARBA" id="ARBA00004761"/>
    </source>
</evidence>
<comment type="subunit">
    <text evidence="3">Homotrimer.</text>
</comment>
<keyword evidence="5" id="KW-0119">Carbohydrate metabolism</keyword>
<dbReference type="SUPFAM" id="SSF51569">
    <property type="entry name" value="Aldolase"/>
    <property type="match status" value="1"/>
</dbReference>
<dbReference type="NCBIfam" id="NF005119">
    <property type="entry name" value="PRK06552.1"/>
    <property type="match status" value="1"/>
</dbReference>